<dbReference type="GO" id="GO:0005829">
    <property type="term" value="C:cytosol"/>
    <property type="evidence" value="ECO:0007669"/>
    <property type="project" value="TreeGrafter"/>
</dbReference>
<sequence>MEIGGYELGTIIHMGANGPLWLTETSKGPGVVAIRGEREARGSVDRWRAWAGIDSPHVVRLLDVVRHEDGQWAVVQEYIEGRPLDIALASHALRSPRTRRRVWEGVAAGVEALHEAGIVHGDISPANIIVDPQGRAVIIDVIDPPRPGAGTRGWSLGAPEGQEGDEACADRIGELLGIDPSDADSAGADDSPVLVDGGVIDPAQVVADLRAAALREDTLAPGEDRADAEGGAKKGGAPRRSRRRVSALLALAVVLFAVGGVLVWRSGALNGASEPSQTQTGQSSAGAGAAAAPQEQPSSDPCAVGVVEARLGAAIRARDAAIVAGDASALDGVVGGALAEADRKRIESLAEQGITVEKLETQVHVEEVMACTDSLIRARATLTQTALRACANGTCTDATAQPPQEVILDIERASGLVVAARGTSGQSGAEGH</sequence>
<keyword evidence="9" id="KW-1185">Reference proteome</keyword>
<keyword evidence="2" id="KW-0547">Nucleotide-binding</keyword>
<reference evidence="8 9" key="1">
    <citation type="submission" date="2012-05" db="EMBL/GenBank/DDBJ databases">
        <authorList>
            <person name="Harkins D.M."/>
            <person name="Madupu R."/>
            <person name="Durkin A.S."/>
            <person name="Torralba M."/>
            <person name="Methe B."/>
            <person name="Sutton G.G."/>
            <person name="Nelson K.E."/>
        </authorList>
    </citation>
    <scope>NUCLEOTIDE SEQUENCE [LARGE SCALE GENOMIC DNA]</scope>
    <source>
        <strain evidence="8 9">F0490</strain>
    </source>
</reference>
<dbReference type="AlphaFoldDB" id="J1GY80"/>
<dbReference type="Proteomes" id="UP000004578">
    <property type="component" value="Unassembled WGS sequence"/>
</dbReference>
<dbReference type="PROSITE" id="PS00109">
    <property type="entry name" value="PROTEIN_KINASE_TYR"/>
    <property type="match status" value="1"/>
</dbReference>
<evidence type="ECO:0000256" key="5">
    <source>
        <dbReference type="SAM" id="MobiDB-lite"/>
    </source>
</evidence>
<dbReference type="RefSeq" id="WP_005871997.1">
    <property type="nucleotide sequence ID" value="NZ_AKFS01000271.1"/>
</dbReference>
<keyword evidence="6" id="KW-1133">Transmembrane helix</keyword>
<dbReference type="OrthoDB" id="3778994at2"/>
<dbReference type="InterPro" id="IPR011009">
    <property type="entry name" value="Kinase-like_dom_sf"/>
</dbReference>
<protein>
    <submittedName>
        <fullName evidence="8">Lipopolysaccharide kinase, Kdo/WaaP domain protein</fullName>
    </submittedName>
</protein>
<feature type="region of interest" description="Disordered" evidence="5">
    <location>
        <begin position="218"/>
        <end position="239"/>
    </location>
</feature>
<keyword evidence="4" id="KW-0067">ATP-binding</keyword>
<keyword evidence="3 8" id="KW-0418">Kinase</keyword>
<dbReference type="InterPro" id="IPR045269">
    <property type="entry name" value="Atg1-like"/>
</dbReference>
<dbReference type="GO" id="GO:0005524">
    <property type="term" value="F:ATP binding"/>
    <property type="evidence" value="ECO:0007669"/>
    <property type="project" value="UniProtKB-KW"/>
</dbReference>
<evidence type="ECO:0000313" key="9">
    <source>
        <dbReference type="Proteomes" id="UP000004578"/>
    </source>
</evidence>
<dbReference type="EMBL" id="AKFS01000271">
    <property type="protein sequence ID" value="EJF37888.1"/>
    <property type="molecule type" value="Genomic_DNA"/>
</dbReference>
<accession>J1GY80</accession>
<keyword evidence="6" id="KW-0472">Membrane</keyword>
<evidence type="ECO:0000259" key="7">
    <source>
        <dbReference type="PROSITE" id="PS50011"/>
    </source>
</evidence>
<dbReference type="PROSITE" id="PS50011">
    <property type="entry name" value="PROTEIN_KINASE_DOM"/>
    <property type="match status" value="1"/>
</dbReference>
<proteinExistence type="predicted"/>
<dbReference type="PANTHER" id="PTHR24348">
    <property type="entry name" value="SERINE/THREONINE-PROTEIN KINASE UNC-51-RELATED"/>
    <property type="match status" value="1"/>
</dbReference>
<dbReference type="Pfam" id="PF00069">
    <property type="entry name" value="Pkinase"/>
    <property type="match status" value="1"/>
</dbReference>
<dbReference type="SUPFAM" id="SSF56112">
    <property type="entry name" value="Protein kinase-like (PK-like)"/>
    <property type="match status" value="1"/>
</dbReference>
<dbReference type="PATRIC" id="fig|1125717.3.peg.1693"/>
<evidence type="ECO:0000256" key="1">
    <source>
        <dbReference type="ARBA" id="ARBA00022679"/>
    </source>
</evidence>
<dbReference type="GO" id="GO:0004674">
    <property type="term" value="F:protein serine/threonine kinase activity"/>
    <property type="evidence" value="ECO:0007669"/>
    <property type="project" value="InterPro"/>
</dbReference>
<dbReference type="Gene3D" id="1.10.510.10">
    <property type="entry name" value="Transferase(Phosphotransferase) domain 1"/>
    <property type="match status" value="1"/>
</dbReference>
<evidence type="ECO:0000256" key="6">
    <source>
        <dbReference type="SAM" id="Phobius"/>
    </source>
</evidence>
<dbReference type="InterPro" id="IPR008266">
    <property type="entry name" value="Tyr_kinase_AS"/>
</dbReference>
<dbReference type="GO" id="GO:0000407">
    <property type="term" value="C:phagophore assembly site"/>
    <property type="evidence" value="ECO:0007669"/>
    <property type="project" value="TreeGrafter"/>
</dbReference>
<dbReference type="GO" id="GO:0016020">
    <property type="term" value="C:membrane"/>
    <property type="evidence" value="ECO:0007669"/>
    <property type="project" value="TreeGrafter"/>
</dbReference>
<feature type="region of interest" description="Disordered" evidence="5">
    <location>
        <begin position="271"/>
        <end position="301"/>
    </location>
</feature>
<dbReference type="SMART" id="SM00220">
    <property type="entry name" value="S_TKc"/>
    <property type="match status" value="1"/>
</dbReference>
<evidence type="ECO:0000313" key="8">
    <source>
        <dbReference type="EMBL" id="EJF37888.1"/>
    </source>
</evidence>
<dbReference type="InterPro" id="IPR000719">
    <property type="entry name" value="Prot_kinase_dom"/>
</dbReference>
<evidence type="ECO:0000256" key="2">
    <source>
        <dbReference type="ARBA" id="ARBA00022741"/>
    </source>
</evidence>
<dbReference type="GO" id="GO:0005776">
    <property type="term" value="C:autophagosome"/>
    <property type="evidence" value="ECO:0007669"/>
    <property type="project" value="TreeGrafter"/>
</dbReference>
<feature type="domain" description="Protein kinase" evidence="7">
    <location>
        <begin position="6"/>
        <end position="330"/>
    </location>
</feature>
<feature type="compositionally biased region" description="Basic and acidic residues" evidence="5">
    <location>
        <begin position="218"/>
        <end position="232"/>
    </location>
</feature>
<dbReference type="PANTHER" id="PTHR24348:SF22">
    <property type="entry name" value="NON-SPECIFIC SERINE_THREONINE PROTEIN KINASE"/>
    <property type="match status" value="1"/>
</dbReference>
<feature type="compositionally biased region" description="Low complexity" evidence="5">
    <location>
        <begin position="275"/>
        <end position="299"/>
    </location>
</feature>
<name>J1GY80_9ACTO</name>
<keyword evidence="1" id="KW-0808">Transferase</keyword>
<evidence type="ECO:0000256" key="3">
    <source>
        <dbReference type="ARBA" id="ARBA00022777"/>
    </source>
</evidence>
<comment type="caution">
    <text evidence="8">The sequence shown here is derived from an EMBL/GenBank/DDBJ whole genome shotgun (WGS) entry which is preliminary data.</text>
</comment>
<gene>
    <name evidence="8" type="ORF">HMPREF1317_0627</name>
</gene>
<feature type="transmembrane region" description="Helical" evidence="6">
    <location>
        <begin position="245"/>
        <end position="264"/>
    </location>
</feature>
<evidence type="ECO:0000256" key="4">
    <source>
        <dbReference type="ARBA" id="ARBA00022840"/>
    </source>
</evidence>
<organism evidence="8 9">
    <name type="scientific">Schaalia georgiae F0490</name>
    <dbReference type="NCBI Taxonomy" id="1125717"/>
    <lineage>
        <taxon>Bacteria</taxon>
        <taxon>Bacillati</taxon>
        <taxon>Actinomycetota</taxon>
        <taxon>Actinomycetes</taxon>
        <taxon>Actinomycetales</taxon>
        <taxon>Actinomycetaceae</taxon>
        <taxon>Schaalia</taxon>
    </lineage>
</organism>
<keyword evidence="6" id="KW-0812">Transmembrane</keyword>